<dbReference type="PANTHER" id="PTHR11669">
    <property type="entry name" value="REPLICATION FACTOR C / DNA POLYMERASE III GAMMA-TAU SUBUNIT"/>
    <property type="match status" value="1"/>
</dbReference>
<dbReference type="SUPFAM" id="SSF52540">
    <property type="entry name" value="P-loop containing nucleoside triphosphate hydrolases"/>
    <property type="match status" value="1"/>
</dbReference>
<dbReference type="STRING" id="28087.Lsai_3305"/>
<dbReference type="Gene3D" id="3.40.50.300">
    <property type="entry name" value="P-loop containing nucleotide triphosphate hydrolases"/>
    <property type="match status" value="1"/>
</dbReference>
<gene>
    <name evidence="9" type="ORF">Lsai_3305</name>
</gene>
<evidence type="ECO:0000259" key="8">
    <source>
        <dbReference type="Pfam" id="PF09115"/>
    </source>
</evidence>
<comment type="caution">
    <text evidence="9">The sequence shown here is derived from an EMBL/GenBank/DDBJ whole genome shotgun (WGS) entry which is preliminary data.</text>
</comment>
<feature type="domain" description="DNA polymerase III delta subunit C-terminal" evidence="8">
    <location>
        <begin position="211"/>
        <end position="303"/>
    </location>
</feature>
<keyword evidence="6" id="KW-0239">DNA-directed DNA polymerase</keyword>
<accession>A0A0W0YD71</accession>
<dbReference type="AlphaFoldDB" id="A0A0W0YD71"/>
<evidence type="ECO:0000256" key="6">
    <source>
        <dbReference type="ARBA" id="ARBA00022932"/>
    </source>
</evidence>
<evidence type="ECO:0000256" key="5">
    <source>
        <dbReference type="ARBA" id="ARBA00022705"/>
    </source>
</evidence>
<dbReference type="InterPro" id="IPR027417">
    <property type="entry name" value="P-loop_NTPase"/>
</dbReference>
<keyword evidence="3 9" id="KW-0808">Transferase</keyword>
<evidence type="ECO:0000256" key="7">
    <source>
        <dbReference type="ARBA" id="ARBA00049244"/>
    </source>
</evidence>
<dbReference type="EMBL" id="LNYV01000037">
    <property type="protein sequence ID" value="KTD54483.1"/>
    <property type="molecule type" value="Genomic_DNA"/>
</dbReference>
<evidence type="ECO:0000256" key="3">
    <source>
        <dbReference type="ARBA" id="ARBA00022679"/>
    </source>
</evidence>
<organism evidence="9 10">
    <name type="scientific">Legionella sainthelensi</name>
    <dbReference type="NCBI Taxonomy" id="28087"/>
    <lineage>
        <taxon>Bacteria</taxon>
        <taxon>Pseudomonadati</taxon>
        <taxon>Pseudomonadota</taxon>
        <taxon>Gammaproteobacteria</taxon>
        <taxon>Legionellales</taxon>
        <taxon>Legionellaceae</taxon>
        <taxon>Legionella</taxon>
    </lineage>
</organism>
<evidence type="ECO:0000256" key="4">
    <source>
        <dbReference type="ARBA" id="ARBA00022695"/>
    </source>
</evidence>
<evidence type="ECO:0000313" key="10">
    <source>
        <dbReference type="Proteomes" id="UP000054621"/>
    </source>
</evidence>
<sequence length="306" mass="34920">MIAYIQKEEKYLAQWNQIQLAWQKGRAPQGMLFVGSLDCALSEFIRKFAQFIFCKKEEKPCGECIDCRMALCSEHPDLKWIKPEKKGGSIKVDSIRELHDYAYLTPQRANHRLIVIESAERMNISAANSLLKILEEPAQHILFLLVAQQLSTVLPTILSRCQIMHFASYVDLSTLNFLQLGARYPQESEQMEIINQAEFVLDGLISVIKEQTHPCIVAAQWSQFEINILLWFLYLVYSQIQIIQINGMINAGCATQQLQSLASLLSPVMIFAQIDRINALQRKLSHNINVNQTLALEDLLLAIRGE</sequence>
<keyword evidence="5" id="KW-0235">DNA replication</keyword>
<dbReference type="PATRIC" id="fig|28087.4.peg.3545"/>
<dbReference type="OrthoDB" id="9811073at2"/>
<dbReference type="Pfam" id="PF09115">
    <property type="entry name" value="DNApol3-delta_C"/>
    <property type="match status" value="1"/>
</dbReference>
<dbReference type="GO" id="GO:0009360">
    <property type="term" value="C:DNA polymerase III complex"/>
    <property type="evidence" value="ECO:0007669"/>
    <property type="project" value="InterPro"/>
</dbReference>
<dbReference type="GO" id="GO:0006261">
    <property type="term" value="P:DNA-templated DNA replication"/>
    <property type="evidence" value="ECO:0007669"/>
    <property type="project" value="TreeGrafter"/>
</dbReference>
<protein>
    <recommendedName>
        <fullName evidence="2">DNA polymerase III subunit delta'</fullName>
        <ecNumber evidence="1">2.7.7.7</ecNumber>
    </recommendedName>
</protein>
<dbReference type="Pfam" id="PF13177">
    <property type="entry name" value="DNA_pol3_delta2"/>
    <property type="match status" value="1"/>
</dbReference>
<dbReference type="RefSeq" id="WP_035905610.1">
    <property type="nucleotide sequence ID" value="NZ_CAAAJE010000004.1"/>
</dbReference>
<dbReference type="PANTHER" id="PTHR11669:SF8">
    <property type="entry name" value="DNA POLYMERASE III SUBUNIT DELTA"/>
    <property type="match status" value="1"/>
</dbReference>
<proteinExistence type="predicted"/>
<comment type="catalytic activity">
    <reaction evidence="7">
        <text>DNA(n) + a 2'-deoxyribonucleoside 5'-triphosphate = DNA(n+1) + diphosphate</text>
        <dbReference type="Rhea" id="RHEA:22508"/>
        <dbReference type="Rhea" id="RHEA-COMP:17339"/>
        <dbReference type="Rhea" id="RHEA-COMP:17340"/>
        <dbReference type="ChEBI" id="CHEBI:33019"/>
        <dbReference type="ChEBI" id="CHEBI:61560"/>
        <dbReference type="ChEBI" id="CHEBI:173112"/>
        <dbReference type="EC" id="2.7.7.7"/>
    </reaction>
</comment>
<dbReference type="GO" id="GO:0003677">
    <property type="term" value="F:DNA binding"/>
    <property type="evidence" value="ECO:0007669"/>
    <property type="project" value="InterPro"/>
</dbReference>
<dbReference type="GO" id="GO:0003887">
    <property type="term" value="F:DNA-directed DNA polymerase activity"/>
    <property type="evidence" value="ECO:0007669"/>
    <property type="project" value="UniProtKB-KW"/>
</dbReference>
<evidence type="ECO:0000256" key="2">
    <source>
        <dbReference type="ARBA" id="ARBA00014363"/>
    </source>
</evidence>
<name>A0A0W0YD71_9GAMM</name>
<dbReference type="InterPro" id="IPR015199">
    <property type="entry name" value="DNA_pol_III_delta_C"/>
</dbReference>
<keyword evidence="4 9" id="KW-0548">Nucleotidyltransferase</keyword>
<evidence type="ECO:0000256" key="1">
    <source>
        <dbReference type="ARBA" id="ARBA00012417"/>
    </source>
</evidence>
<dbReference type="Proteomes" id="UP000054621">
    <property type="component" value="Unassembled WGS sequence"/>
</dbReference>
<dbReference type="InterPro" id="IPR050238">
    <property type="entry name" value="DNA_Rep/Repair_Clamp_Loader"/>
</dbReference>
<evidence type="ECO:0000313" key="9">
    <source>
        <dbReference type="EMBL" id="KTD54483.1"/>
    </source>
</evidence>
<dbReference type="eggNOG" id="COG0470">
    <property type="taxonomic scope" value="Bacteria"/>
</dbReference>
<reference evidence="9 10" key="1">
    <citation type="submission" date="2015-11" db="EMBL/GenBank/DDBJ databases">
        <title>Genomic analysis of 38 Legionella species identifies large and diverse effector repertoires.</title>
        <authorList>
            <person name="Burstein D."/>
            <person name="Amaro F."/>
            <person name="Zusman T."/>
            <person name="Lifshitz Z."/>
            <person name="Cohen O."/>
            <person name="Gilbert J.A."/>
            <person name="Pupko T."/>
            <person name="Shuman H.A."/>
            <person name="Segal G."/>
        </authorList>
    </citation>
    <scope>NUCLEOTIDE SEQUENCE [LARGE SCALE GENOMIC DNA]</scope>
    <source>
        <strain evidence="9 10">Mt.St.Helens-4</strain>
    </source>
</reference>
<dbReference type="EC" id="2.7.7.7" evidence="1"/>